<comment type="subcellular location">
    <subcellularLocation>
        <location evidence="1">Cytoplasm</location>
        <location evidence="1">Nucleoid</location>
    </subcellularLocation>
</comment>
<comment type="caution">
    <text evidence="6">The sequence shown here is derived from an EMBL/GenBank/DDBJ whole genome shotgun (WGS) entry which is preliminary data.</text>
</comment>
<organism evidence="6 7">
    <name type="scientific">Vibrio diazotrophicus</name>
    <dbReference type="NCBI Taxonomy" id="685"/>
    <lineage>
        <taxon>Bacteria</taxon>
        <taxon>Pseudomonadati</taxon>
        <taxon>Pseudomonadota</taxon>
        <taxon>Gammaproteobacteria</taxon>
        <taxon>Vibrionales</taxon>
        <taxon>Vibrionaceae</taxon>
        <taxon>Vibrio</taxon>
    </lineage>
</organism>
<evidence type="ECO:0000313" key="7">
    <source>
        <dbReference type="Proteomes" id="UP000248729"/>
    </source>
</evidence>
<keyword evidence="4" id="KW-0963">Cytoplasm</keyword>
<dbReference type="NCBIfam" id="NF001462">
    <property type="entry name" value="PRK00321.1-3"/>
    <property type="match status" value="1"/>
</dbReference>
<comment type="similarity">
    <text evidence="2">Belongs to the RdgC family.</text>
</comment>
<dbReference type="PANTHER" id="PTHR38103">
    <property type="entry name" value="RECOMBINATION-ASSOCIATED PROTEIN RDGC"/>
    <property type="match status" value="1"/>
</dbReference>
<sequence length="309" mass="34577">MFAKNMIIYRVNRDVDFNADKLEQQLEEFKLTPCGSQDKQKFGWVSALPKGEMFTHLSGGHILLRSCKQEKLLPAACINKLVKEKVDYMEAQEGRPLRKAEKDDIRDDIVMDKLPTAFIKETFTNVFIFPTDGLIVVDTSTHKKAEDTLALLRKSMGSLPCIPLIPQIAVETTLTEWVKTGDVPSGYEIGNAADMKSILDDGGTVKLKNNELTSDAVHQHIEENKMVIALELSWQDRISFVLKENMQLSRVNFGDVITDQNEDIPREDVHARMDADFALAAGEMLALIKSLIDVLGGLPLLIKSHPNSP</sequence>
<evidence type="ECO:0000256" key="1">
    <source>
        <dbReference type="ARBA" id="ARBA00004453"/>
    </source>
</evidence>
<gene>
    <name evidence="6" type="ORF">DET48_11467</name>
</gene>
<dbReference type="NCBIfam" id="NF001464">
    <property type="entry name" value="PRK00321.1-5"/>
    <property type="match status" value="1"/>
</dbReference>
<dbReference type="GO" id="GO:0000018">
    <property type="term" value="P:regulation of DNA recombination"/>
    <property type="evidence" value="ECO:0007669"/>
    <property type="project" value="TreeGrafter"/>
</dbReference>
<dbReference type="Proteomes" id="UP000248729">
    <property type="component" value="Unassembled WGS sequence"/>
</dbReference>
<dbReference type="RefSeq" id="WP_112404115.1">
    <property type="nucleotide sequence ID" value="NZ_QLTR01000014.1"/>
</dbReference>
<proteinExistence type="inferred from homology"/>
<protein>
    <recommendedName>
        <fullName evidence="3">Recombination-associated protein RdgC</fullName>
    </recommendedName>
</protein>
<dbReference type="Pfam" id="PF04381">
    <property type="entry name" value="RdgC"/>
    <property type="match status" value="1"/>
</dbReference>
<evidence type="ECO:0000313" key="6">
    <source>
        <dbReference type="EMBL" id="RAS62672.1"/>
    </source>
</evidence>
<reference evidence="6 7" key="1">
    <citation type="submission" date="2018-06" db="EMBL/GenBank/DDBJ databases">
        <title>Freshwater and sediment microbial communities from various areas in North America, analyzing microbe dynamics in response to fracking.</title>
        <authorList>
            <person name="Lamendella R."/>
        </authorList>
    </citation>
    <scope>NUCLEOTIDE SEQUENCE [LARGE SCALE GENOMIC DNA]</scope>
    <source>
        <strain evidence="6 7">99A</strain>
    </source>
</reference>
<keyword evidence="5" id="KW-0233">DNA recombination</keyword>
<dbReference type="AlphaFoldDB" id="A0A329E7S9"/>
<accession>A0A329E7S9</accession>
<dbReference type="InterPro" id="IPR007476">
    <property type="entry name" value="RdgC"/>
</dbReference>
<evidence type="ECO:0000256" key="5">
    <source>
        <dbReference type="ARBA" id="ARBA00023172"/>
    </source>
</evidence>
<dbReference type="EMBL" id="QLTR01000014">
    <property type="protein sequence ID" value="RAS62672.1"/>
    <property type="molecule type" value="Genomic_DNA"/>
</dbReference>
<evidence type="ECO:0000256" key="4">
    <source>
        <dbReference type="ARBA" id="ARBA00022490"/>
    </source>
</evidence>
<dbReference type="GO" id="GO:0003690">
    <property type="term" value="F:double-stranded DNA binding"/>
    <property type="evidence" value="ECO:0007669"/>
    <property type="project" value="TreeGrafter"/>
</dbReference>
<dbReference type="GO" id="GO:0006310">
    <property type="term" value="P:DNA recombination"/>
    <property type="evidence" value="ECO:0007669"/>
    <property type="project" value="UniProtKB-KW"/>
</dbReference>
<dbReference type="PANTHER" id="PTHR38103:SF1">
    <property type="entry name" value="RECOMBINATION-ASSOCIATED PROTEIN RDGC"/>
    <property type="match status" value="1"/>
</dbReference>
<evidence type="ECO:0000256" key="3">
    <source>
        <dbReference type="ARBA" id="ARBA00022296"/>
    </source>
</evidence>
<evidence type="ECO:0000256" key="2">
    <source>
        <dbReference type="ARBA" id="ARBA00008657"/>
    </source>
</evidence>
<dbReference type="GO" id="GO:0043590">
    <property type="term" value="C:bacterial nucleoid"/>
    <property type="evidence" value="ECO:0007669"/>
    <property type="project" value="TreeGrafter"/>
</dbReference>
<name>A0A329E7S9_VIBDI</name>